<dbReference type="InterPro" id="IPR011250">
    <property type="entry name" value="OMP/PagP_B-barrel"/>
</dbReference>
<name>A0A382M2G5_9ZZZZ</name>
<reference evidence="1" key="1">
    <citation type="submission" date="2018-05" db="EMBL/GenBank/DDBJ databases">
        <authorList>
            <person name="Lanie J.A."/>
            <person name="Ng W.-L."/>
            <person name="Kazmierczak K.M."/>
            <person name="Andrzejewski T.M."/>
            <person name="Davidsen T.M."/>
            <person name="Wayne K.J."/>
            <person name="Tettelin H."/>
            <person name="Glass J.I."/>
            <person name="Rusch D."/>
            <person name="Podicherti R."/>
            <person name="Tsui H.-C.T."/>
            <person name="Winkler M.E."/>
        </authorList>
    </citation>
    <scope>NUCLEOTIDE SEQUENCE</scope>
</reference>
<dbReference type="SUPFAM" id="SSF56925">
    <property type="entry name" value="OMPA-like"/>
    <property type="match status" value="1"/>
</dbReference>
<dbReference type="AlphaFoldDB" id="A0A382M2G5"/>
<accession>A0A382M2G5</accession>
<dbReference type="Gene3D" id="2.40.160.20">
    <property type="match status" value="1"/>
</dbReference>
<proteinExistence type="predicted"/>
<organism evidence="1">
    <name type="scientific">marine metagenome</name>
    <dbReference type="NCBI Taxonomy" id="408172"/>
    <lineage>
        <taxon>unclassified sequences</taxon>
        <taxon>metagenomes</taxon>
        <taxon>ecological metagenomes</taxon>
    </lineage>
</organism>
<protein>
    <recommendedName>
        <fullName evidence="2">Outer membrane protein beta-barrel domain-containing protein</fullName>
    </recommendedName>
</protein>
<evidence type="ECO:0000313" key="1">
    <source>
        <dbReference type="EMBL" id="SVC41867.1"/>
    </source>
</evidence>
<gene>
    <name evidence="1" type="ORF">METZ01_LOCUS294721</name>
</gene>
<dbReference type="EMBL" id="UINC01090167">
    <property type="protein sequence ID" value="SVC41867.1"/>
    <property type="molecule type" value="Genomic_DNA"/>
</dbReference>
<sequence>MRCRFPILICLAIILIAQDASADLTAFLGANQSPSTRRVSGVALSISLLFLGFEFEYSDTVEDTSTDAPSLRSGMFNIQLQTPSTGGLQFYGTVGGGLYQERLMDHRKTNIGTNAGGGIKLAIVGPIGVRIDYRVFKLNGSPVHTNPQRFYVGFNLPF</sequence>
<evidence type="ECO:0008006" key="2">
    <source>
        <dbReference type="Google" id="ProtNLM"/>
    </source>
</evidence>